<proteinExistence type="predicted"/>
<evidence type="ECO:0000313" key="2">
    <source>
        <dbReference type="EMBL" id="OMD37531.1"/>
    </source>
</evidence>
<evidence type="ECO:0000313" key="3">
    <source>
        <dbReference type="Proteomes" id="UP000187439"/>
    </source>
</evidence>
<sequence length="204" mass="23090">MNRKVLALIMVIVVITIVIFSFGRSDNGAKEKIAVVNVSDNTNNQKAVITDGAKGKEVLDLDGKELQPLKEEAAKENPLTEQQMIGIAQDQVNTYFSIYSADSKEEVKSISNKVFYYADRGFDVIVKHLEPYAYDNIQLNFTNEKVLKNGSVDFSYTAILDVDISDVKTKEIYKYKYEVFADFRKGTNGTYKLVSYDFAVMEEE</sequence>
<dbReference type="EMBL" id="MPTC01000022">
    <property type="protein sequence ID" value="OMD37531.1"/>
    <property type="molecule type" value="Genomic_DNA"/>
</dbReference>
<reference evidence="2 3" key="1">
    <citation type="submission" date="2016-10" db="EMBL/GenBank/DDBJ databases">
        <title>Paenibacillus species isolates.</title>
        <authorList>
            <person name="Beno S.M."/>
        </authorList>
    </citation>
    <scope>NUCLEOTIDE SEQUENCE [LARGE SCALE GENOMIC DNA]</scope>
    <source>
        <strain evidence="2 3">FSL H7-0710</strain>
    </source>
</reference>
<keyword evidence="1" id="KW-0472">Membrane</keyword>
<dbReference type="RefSeq" id="WP_076120587.1">
    <property type="nucleotide sequence ID" value="NZ_MPTC01000022.1"/>
</dbReference>
<keyword evidence="1" id="KW-1133">Transmembrane helix</keyword>
<dbReference type="Proteomes" id="UP000187439">
    <property type="component" value="Unassembled WGS sequence"/>
</dbReference>
<comment type="caution">
    <text evidence="2">The sequence shown here is derived from an EMBL/GenBank/DDBJ whole genome shotgun (WGS) entry which is preliminary data.</text>
</comment>
<feature type="transmembrane region" description="Helical" evidence="1">
    <location>
        <begin position="6"/>
        <end position="23"/>
    </location>
</feature>
<name>A0A1R0XQY3_9BACL</name>
<accession>A0A1R0XQY3</accession>
<gene>
    <name evidence="2" type="ORF">BSK52_21285</name>
</gene>
<evidence type="ECO:0000256" key="1">
    <source>
        <dbReference type="SAM" id="Phobius"/>
    </source>
</evidence>
<organism evidence="2 3">
    <name type="scientific">Paenibacillus odorifer</name>
    <dbReference type="NCBI Taxonomy" id="189426"/>
    <lineage>
        <taxon>Bacteria</taxon>
        <taxon>Bacillati</taxon>
        <taxon>Bacillota</taxon>
        <taxon>Bacilli</taxon>
        <taxon>Bacillales</taxon>
        <taxon>Paenibacillaceae</taxon>
        <taxon>Paenibacillus</taxon>
    </lineage>
</organism>
<keyword evidence="1" id="KW-0812">Transmembrane</keyword>
<dbReference type="AlphaFoldDB" id="A0A1R0XQY3"/>
<protein>
    <submittedName>
        <fullName evidence="2">Uncharacterized protein</fullName>
    </submittedName>
</protein>